<dbReference type="Proteomes" id="UP001458880">
    <property type="component" value="Unassembled WGS sequence"/>
</dbReference>
<dbReference type="Pfam" id="PF00876">
    <property type="entry name" value="Innexin"/>
    <property type="match status" value="1"/>
</dbReference>
<sequence>MLQKTNGIMQIYSAWLERKIEIIGNSESVYLRNYGRWQFYIIIQMFIMAIVCRIDLKMRDLAQQKGPTIGKRYILTMCILMSVIVCWTLSYFSLGGYFNTFISRIISHAVDRRPVPSPIADVFPLEAECLVEPMDNNSTFVTTCKLPLNATTPYYFIILFVVYILGLLWVAELVLDLAYQKMAETRQNRMIIGDQAVYDIHSSHKKLKQGEGNAKRERVSYLNRLKAEFLLKVKSITKPKAQIAASSPYAPLTTSIA</sequence>
<feature type="transmembrane region" description="Helical" evidence="12">
    <location>
        <begin position="37"/>
        <end position="54"/>
    </location>
</feature>
<proteinExistence type="predicted"/>
<keyword evidence="9" id="KW-0406">Ion transport</keyword>
<keyword evidence="11" id="KW-0407">Ion channel</keyword>
<keyword evidence="4" id="KW-1003">Cell membrane</keyword>
<keyword evidence="3" id="KW-0813">Transport</keyword>
<accession>A0AAW1LWX7</accession>
<evidence type="ECO:0000256" key="8">
    <source>
        <dbReference type="ARBA" id="ARBA00022989"/>
    </source>
</evidence>
<evidence type="ECO:0000256" key="12">
    <source>
        <dbReference type="SAM" id="Phobius"/>
    </source>
</evidence>
<evidence type="ECO:0000256" key="6">
    <source>
        <dbReference type="ARBA" id="ARBA00022868"/>
    </source>
</evidence>
<keyword evidence="6" id="KW-0303">Gap junction</keyword>
<evidence type="ECO:0000313" key="14">
    <source>
        <dbReference type="Proteomes" id="UP001458880"/>
    </source>
</evidence>
<dbReference type="InterPro" id="IPR000990">
    <property type="entry name" value="Innexin"/>
</dbReference>
<dbReference type="GO" id="GO:0034220">
    <property type="term" value="P:monoatomic ion transmembrane transport"/>
    <property type="evidence" value="ECO:0007669"/>
    <property type="project" value="UniProtKB-KW"/>
</dbReference>
<reference evidence="13 14" key="1">
    <citation type="journal article" date="2024" name="BMC Genomics">
        <title>De novo assembly and annotation of Popillia japonica's genome with initial clues to its potential as an invasive pest.</title>
        <authorList>
            <person name="Cucini C."/>
            <person name="Boschi S."/>
            <person name="Funari R."/>
            <person name="Cardaioli E."/>
            <person name="Iannotti N."/>
            <person name="Marturano G."/>
            <person name="Paoli F."/>
            <person name="Bruttini M."/>
            <person name="Carapelli A."/>
            <person name="Frati F."/>
            <person name="Nardi F."/>
        </authorList>
    </citation>
    <scope>NUCLEOTIDE SEQUENCE [LARGE SCALE GENOMIC DNA]</scope>
    <source>
        <strain evidence="13">DMR45628</strain>
    </source>
</reference>
<evidence type="ECO:0000256" key="2">
    <source>
        <dbReference type="ARBA" id="ARBA00004651"/>
    </source>
</evidence>
<organism evidence="13 14">
    <name type="scientific">Popillia japonica</name>
    <name type="common">Japanese beetle</name>
    <dbReference type="NCBI Taxonomy" id="7064"/>
    <lineage>
        <taxon>Eukaryota</taxon>
        <taxon>Metazoa</taxon>
        <taxon>Ecdysozoa</taxon>
        <taxon>Arthropoda</taxon>
        <taxon>Hexapoda</taxon>
        <taxon>Insecta</taxon>
        <taxon>Pterygota</taxon>
        <taxon>Neoptera</taxon>
        <taxon>Endopterygota</taxon>
        <taxon>Coleoptera</taxon>
        <taxon>Polyphaga</taxon>
        <taxon>Scarabaeiformia</taxon>
        <taxon>Scarabaeidae</taxon>
        <taxon>Rutelinae</taxon>
        <taxon>Popillia</taxon>
    </lineage>
</organism>
<evidence type="ECO:0000256" key="5">
    <source>
        <dbReference type="ARBA" id="ARBA00022692"/>
    </source>
</evidence>
<evidence type="ECO:0000256" key="11">
    <source>
        <dbReference type="ARBA" id="ARBA00023303"/>
    </source>
</evidence>
<keyword evidence="7" id="KW-0965">Cell junction</keyword>
<dbReference type="GO" id="GO:0005886">
    <property type="term" value="C:plasma membrane"/>
    <property type="evidence" value="ECO:0007669"/>
    <property type="project" value="UniProtKB-SubCell"/>
</dbReference>
<evidence type="ECO:0000256" key="1">
    <source>
        <dbReference type="ARBA" id="ARBA00004610"/>
    </source>
</evidence>
<name>A0AAW1LWX7_POPJA</name>
<evidence type="ECO:0000256" key="4">
    <source>
        <dbReference type="ARBA" id="ARBA00022475"/>
    </source>
</evidence>
<evidence type="ECO:0000256" key="9">
    <source>
        <dbReference type="ARBA" id="ARBA00023065"/>
    </source>
</evidence>
<keyword evidence="5 12" id="KW-0812">Transmembrane</keyword>
<evidence type="ECO:0000256" key="7">
    <source>
        <dbReference type="ARBA" id="ARBA00022949"/>
    </source>
</evidence>
<keyword evidence="8 12" id="KW-1133">Transmembrane helix</keyword>
<comment type="caution">
    <text evidence="13">The sequence shown here is derived from an EMBL/GenBank/DDBJ whole genome shotgun (WGS) entry which is preliminary data.</text>
</comment>
<evidence type="ECO:0000313" key="13">
    <source>
        <dbReference type="EMBL" id="KAK9738279.1"/>
    </source>
</evidence>
<protein>
    <submittedName>
        <fullName evidence="13">Innexin</fullName>
    </submittedName>
</protein>
<keyword evidence="14" id="KW-1185">Reference proteome</keyword>
<feature type="transmembrane region" description="Helical" evidence="12">
    <location>
        <begin position="154"/>
        <end position="179"/>
    </location>
</feature>
<feature type="transmembrane region" description="Helical" evidence="12">
    <location>
        <begin position="74"/>
        <end position="94"/>
    </location>
</feature>
<dbReference type="GO" id="GO:0005921">
    <property type="term" value="C:gap junction"/>
    <property type="evidence" value="ECO:0007669"/>
    <property type="project" value="UniProtKB-SubCell"/>
</dbReference>
<gene>
    <name evidence="13" type="ORF">QE152_g9952</name>
</gene>
<evidence type="ECO:0000256" key="3">
    <source>
        <dbReference type="ARBA" id="ARBA00022448"/>
    </source>
</evidence>
<dbReference type="EMBL" id="JASPKY010000088">
    <property type="protein sequence ID" value="KAK9738279.1"/>
    <property type="molecule type" value="Genomic_DNA"/>
</dbReference>
<keyword evidence="10 12" id="KW-0472">Membrane</keyword>
<comment type="subcellular location">
    <subcellularLocation>
        <location evidence="1">Cell junction</location>
        <location evidence="1">Gap junction</location>
    </subcellularLocation>
    <subcellularLocation>
        <location evidence="2">Cell membrane</location>
        <topology evidence="2">Multi-pass membrane protein</topology>
    </subcellularLocation>
</comment>
<evidence type="ECO:0000256" key="10">
    <source>
        <dbReference type="ARBA" id="ARBA00023136"/>
    </source>
</evidence>
<dbReference type="AlphaFoldDB" id="A0AAW1LWX7"/>